<dbReference type="AlphaFoldDB" id="A0A9D1PP46"/>
<feature type="transmembrane region" description="Helical" evidence="1">
    <location>
        <begin position="61"/>
        <end position="81"/>
    </location>
</feature>
<keyword evidence="1" id="KW-0472">Membrane</keyword>
<feature type="transmembrane region" description="Helical" evidence="1">
    <location>
        <begin position="33"/>
        <end position="55"/>
    </location>
</feature>
<dbReference type="GO" id="GO:0022857">
    <property type="term" value="F:transmembrane transporter activity"/>
    <property type="evidence" value="ECO:0007669"/>
    <property type="project" value="InterPro"/>
</dbReference>
<gene>
    <name evidence="2" type="ORF">H9895_07580</name>
</gene>
<dbReference type="InterPro" id="IPR024529">
    <property type="entry name" value="ECF_trnsprt_substrate-spec"/>
</dbReference>
<evidence type="ECO:0000256" key="1">
    <source>
        <dbReference type="SAM" id="Phobius"/>
    </source>
</evidence>
<dbReference type="Proteomes" id="UP000823937">
    <property type="component" value="Unassembled WGS sequence"/>
</dbReference>
<feature type="transmembrane region" description="Helical" evidence="1">
    <location>
        <begin position="93"/>
        <end position="116"/>
    </location>
</feature>
<sequence>MNTYKLTILAILATLGIVGRSFLVFIPNVQPVTAIIIIAGIIMGPGAAFVLALLITFLSNMLLGMGIWSIWQVFSWGLIGVMSGCIGKYVKHIPVYMLALYGVFCGYLYGFIISLVTYQVAGKFWPYYLLGLPFDTYHAIGNAVFIIVLYPIFAYLMKRYAKDRFNIQH</sequence>
<dbReference type="Gene3D" id="1.10.1760.20">
    <property type="match status" value="1"/>
</dbReference>
<reference evidence="2" key="2">
    <citation type="submission" date="2021-04" db="EMBL/GenBank/DDBJ databases">
        <authorList>
            <person name="Gilroy R."/>
        </authorList>
    </citation>
    <scope>NUCLEOTIDE SEQUENCE</scope>
    <source>
        <strain evidence="2">CHK169-2315</strain>
    </source>
</reference>
<evidence type="ECO:0000313" key="2">
    <source>
        <dbReference type="EMBL" id="HIV74918.1"/>
    </source>
</evidence>
<dbReference type="Pfam" id="PF12822">
    <property type="entry name" value="ECF_trnsprt"/>
    <property type="match status" value="1"/>
</dbReference>
<dbReference type="EMBL" id="DXHX01000118">
    <property type="protein sequence ID" value="HIV74918.1"/>
    <property type="molecule type" value="Genomic_DNA"/>
</dbReference>
<organism evidence="2 3">
    <name type="scientific">Candidatus Pseudogracilibacillus intestinigallinarum</name>
    <dbReference type="NCBI Taxonomy" id="2838742"/>
    <lineage>
        <taxon>Bacteria</taxon>
        <taxon>Bacillati</taxon>
        <taxon>Bacillota</taxon>
        <taxon>Bacilli</taxon>
        <taxon>Bacillales</taxon>
        <taxon>Bacillaceae</taxon>
        <taxon>Pseudogracilibacillus</taxon>
    </lineage>
</organism>
<comment type="caution">
    <text evidence="2">The sequence shown here is derived from an EMBL/GenBank/DDBJ whole genome shotgun (WGS) entry which is preliminary data.</text>
</comment>
<keyword evidence="1" id="KW-0812">Transmembrane</keyword>
<name>A0A9D1PP46_9BACI</name>
<reference evidence="2" key="1">
    <citation type="journal article" date="2021" name="PeerJ">
        <title>Extensive microbial diversity within the chicken gut microbiome revealed by metagenomics and culture.</title>
        <authorList>
            <person name="Gilroy R."/>
            <person name="Ravi A."/>
            <person name="Getino M."/>
            <person name="Pursley I."/>
            <person name="Horton D.L."/>
            <person name="Alikhan N.F."/>
            <person name="Baker D."/>
            <person name="Gharbi K."/>
            <person name="Hall N."/>
            <person name="Watson M."/>
            <person name="Adriaenssens E.M."/>
            <person name="Foster-Nyarko E."/>
            <person name="Jarju S."/>
            <person name="Secka A."/>
            <person name="Antonio M."/>
            <person name="Oren A."/>
            <person name="Chaudhuri R.R."/>
            <person name="La Ragione R."/>
            <person name="Hildebrand F."/>
            <person name="Pallen M.J."/>
        </authorList>
    </citation>
    <scope>NUCLEOTIDE SEQUENCE</scope>
    <source>
        <strain evidence="2">CHK169-2315</strain>
    </source>
</reference>
<feature type="transmembrane region" description="Helical" evidence="1">
    <location>
        <begin position="136"/>
        <end position="156"/>
    </location>
</feature>
<proteinExistence type="predicted"/>
<protein>
    <submittedName>
        <fullName evidence="2">ECF transporter S component</fullName>
    </submittedName>
</protein>
<evidence type="ECO:0000313" key="3">
    <source>
        <dbReference type="Proteomes" id="UP000823937"/>
    </source>
</evidence>
<keyword evidence="1" id="KW-1133">Transmembrane helix</keyword>
<accession>A0A9D1PP46</accession>
<feature type="transmembrane region" description="Helical" evidence="1">
    <location>
        <begin position="6"/>
        <end position="26"/>
    </location>
</feature>